<dbReference type="EMBL" id="CM026426">
    <property type="protein sequence ID" value="KAG0574974.1"/>
    <property type="molecule type" value="Genomic_DNA"/>
</dbReference>
<keyword evidence="2" id="KW-0813">Transport</keyword>
<evidence type="ECO:0000256" key="2">
    <source>
        <dbReference type="ARBA" id="ARBA00022448"/>
    </source>
</evidence>
<evidence type="ECO:0000313" key="10">
    <source>
        <dbReference type="Proteomes" id="UP000822688"/>
    </source>
</evidence>
<keyword evidence="7" id="KW-0539">Nucleus</keyword>
<dbReference type="PANTHER" id="PTHR31431">
    <property type="entry name" value="NUCLEOPORIN NUP188 HOMOLOG"/>
    <property type="match status" value="1"/>
</dbReference>
<dbReference type="InterPro" id="IPR044840">
    <property type="entry name" value="Nup188"/>
</dbReference>
<dbReference type="GO" id="GO:0006405">
    <property type="term" value="P:RNA export from nucleus"/>
    <property type="evidence" value="ECO:0007669"/>
    <property type="project" value="TreeGrafter"/>
</dbReference>
<accession>A0A8T0HVC6</accession>
<reference evidence="9" key="1">
    <citation type="submission" date="2020-06" db="EMBL/GenBank/DDBJ databases">
        <title>WGS assembly of Ceratodon purpureus strain R40.</title>
        <authorList>
            <person name="Carey S.B."/>
            <person name="Jenkins J."/>
            <person name="Shu S."/>
            <person name="Lovell J.T."/>
            <person name="Sreedasyam A."/>
            <person name="Maumus F."/>
            <person name="Tiley G.P."/>
            <person name="Fernandez-Pozo N."/>
            <person name="Barry K."/>
            <person name="Chen C."/>
            <person name="Wang M."/>
            <person name="Lipzen A."/>
            <person name="Daum C."/>
            <person name="Saski C.A."/>
            <person name="Payton A.C."/>
            <person name="Mcbreen J.C."/>
            <person name="Conrad R.E."/>
            <person name="Kollar L.M."/>
            <person name="Olsson S."/>
            <person name="Huttunen S."/>
            <person name="Landis J.B."/>
            <person name="Wickett N.J."/>
            <person name="Johnson M.G."/>
            <person name="Rensing S.A."/>
            <person name="Grimwood J."/>
            <person name="Schmutz J."/>
            <person name="Mcdaniel S.F."/>
        </authorList>
    </citation>
    <scope>NUCLEOTIDE SEQUENCE</scope>
    <source>
        <strain evidence="9">R40</strain>
    </source>
</reference>
<gene>
    <name evidence="9" type="ORF">KC19_VG307200</name>
</gene>
<name>A0A8T0HVC6_CERPU</name>
<keyword evidence="3" id="KW-0509">mRNA transport</keyword>
<evidence type="ECO:0000259" key="8">
    <source>
        <dbReference type="Pfam" id="PF21093"/>
    </source>
</evidence>
<evidence type="ECO:0000256" key="3">
    <source>
        <dbReference type="ARBA" id="ARBA00022816"/>
    </source>
</evidence>
<feature type="domain" description="Nucleoporin Nup188 N-terminal subdomain III" evidence="8">
    <location>
        <begin position="640"/>
        <end position="788"/>
    </location>
</feature>
<evidence type="ECO:0000256" key="7">
    <source>
        <dbReference type="ARBA" id="ARBA00023242"/>
    </source>
</evidence>
<dbReference type="InterPro" id="IPR021827">
    <property type="entry name" value="Nup186/Nup192/Nup205"/>
</dbReference>
<dbReference type="Pfam" id="PF11894">
    <property type="entry name" value="Nup192"/>
    <property type="match status" value="1"/>
</dbReference>
<dbReference type="GO" id="GO:0017056">
    <property type="term" value="F:structural constituent of nuclear pore"/>
    <property type="evidence" value="ECO:0007669"/>
    <property type="project" value="InterPro"/>
</dbReference>
<keyword evidence="10" id="KW-1185">Reference proteome</keyword>
<comment type="subcellular location">
    <subcellularLocation>
        <location evidence="1">Nucleus</location>
        <location evidence="1">Nuclear pore complex</location>
    </subcellularLocation>
</comment>
<keyword evidence="6" id="KW-0906">Nuclear pore complex</keyword>
<sequence>MASVARAIEQAASKSVSGELWWEPHTASFYALDKCGSADGAGERDGSSEGDARLVEELKAHHGWLLNTLTFFKIPNEVSRNALSSSCIDVGSHPLQIKSELRDIALQVSTHLVLDEVQAYILLCRYIESGALFPFSADRAFLQAITMYYYVERQCLLKCTRLLLTIQMADEGEMLSSYKAVSSEVQQLLEDGLEEKTLVNLKDRLAAGQPQHLDREYTVIWAEETVLEQSLLLDILFLLYYEPLNSCKASRFKKLLSWFQATVFGSGHGERFGFSREAARCVVLVRQQSVLILIEALDLENLLLMVHDGTPFSPGGHTFSVAEVHELDSMIDNLDTSEVPEYAPLLLGWATFLCLVSFLPANDGQALFQEMDLSTYVRQAYDGGAFSYLLEMLRNESFQESDVQVGGYKSVVKTLAAAFLAAYDSASRMDFEGYDILVNIFCEIYRGQESLCLELWDRDSVIDGPIRDMLLSLREDFPYQTLLLVRLLAAQCKGSWPAECVYDFLHKMVIVTSLYQHPEGSVMHEKGSVVQTKFALQIADAPGLIIPRGTYGRISRVIGGRDSLVHWECEHSGIVILLLRMLQRSASGYQLEEVHASLDLLQQMLGSNKIIAHLLLDLDGAAATVTGRHDGRMEDCLRIDVVAMICAIVNGLAQSGGNDVMLSFCLHILRSFALCSPQQVMEELGRTSLLQPFGSSIGGVGLFAGCLLQMLLQNIDQSTGDYPLALAALNFTKIMVEKGVEAEVLSSLVMFMVRDLLVNHGNWKYHQPYQRWQITTQALQLILSILTGAASRMSTGNLRRVLLETLLFDSIIHGLIFQILFMGPTLEELRYNRAVRLKELEWVQHALRTVLLLIHYVLLEVTVGLASKDYPGMSLLEQSLLRDFAGPLPVVAVIASFLSFSRNADMQLASVKALTSLCVSAQKARPHSVSIASYISSPDQRKAFRTQVCQFLSEEGWASHQDLFIATIELLTIAVIWQPALVALLLFPAEQSQSTCRVSGGLSANSAQPGPPSGDESNGVLDVLWKILLKSAELVKSHPQMLSRVLFMLASVWQGGVEYIRLIEALRQRPNFWRTLTCGLSFANGLTVNFIPTLHQSTSDLNKNEILLQAFRYKCEASILSIMACDIFLQPYLLHPTSSGFSSTGPSQNNSTSIGGDVNSGSTASADVKLSSFPKSGAFEIISEWAKKSATSSILKSYAVCSYDQEVIFRAKAEARVLIVGMMGKVLAGDRRGVSAVLLERLQQTMTQVFQLSSFEELVLQYTSRGYSHGRQLQVMLISDLYHHLQGEIVGGRPLPAGPFQQIAAFLLTKETELVGLIGKALTLDGLHPAYGNGCLYDTKAIEAELGFEWWPQTESVVLPSSVVERTLSFLQRANAMASLGHSQLSALRTWTALVTLSIFDKQGARGEPGASEFEWNEEDVIRCIEDLCKELESAVMALGLAEDTSNLLPTFMTMQAHLLLVFVRWLWNHASTPSSSMNPQLSAVCGKIVRITVGCLKLQLDSHVSFRQQGEESAKELLGAFLIALEIIYAHDGSTAENEERTREVGQEMGDAFADVTLAGLGFLPILCTAVEHPLYANLALAGINFLIKGFIAPTTWVSILQNHLPTRSLIGRIHADSGTESLGVALNICLSLSRTRVGAELLQNTGIFSHLLTLSKQLQEDKKVMSGIVEGPFSVWSNRDQPTDRLMWSLQLAVVAALIHSGGERVLGGSLVESAFTYVVALKDLLLSCLRAPFPDLDIQGRKKAKLHQPRTTISALQEVQHVVSLLCELAKHQMTWRRTLPDSTTEFEKMSLHLLAYIAREGLVRSGVYHSTIVGIHCHPVQKEEIAAHARPSIVGSSAGWFAVCARGCAVKEIDGTASSSPKVSLITGSPLRTGSSSPSSGLVTSGSSAASMPSATCTEYSDLVAINVYRLVLLLLQFSCKQVQHAVDRFENGWTNDYSYFPQLPAPEVLYPLQDQVGAILTEVLRARDGKAVQGAVKDVCLLLLNILEKSLYLGVSVSRSCGLNHHPVRADDFGKEYRALLSASQSHEFLESPMRSLKRIVALAYPEIS</sequence>
<keyword evidence="5" id="KW-0811">Translocation</keyword>
<evidence type="ECO:0000256" key="1">
    <source>
        <dbReference type="ARBA" id="ARBA00004567"/>
    </source>
</evidence>
<dbReference type="Proteomes" id="UP000822688">
    <property type="component" value="Chromosome V"/>
</dbReference>
<dbReference type="PANTHER" id="PTHR31431:SF1">
    <property type="entry name" value="NUCLEOPORIN NUP188"/>
    <property type="match status" value="1"/>
</dbReference>
<evidence type="ECO:0000256" key="4">
    <source>
        <dbReference type="ARBA" id="ARBA00022927"/>
    </source>
</evidence>
<evidence type="ECO:0000313" key="9">
    <source>
        <dbReference type="EMBL" id="KAG0574974.1"/>
    </source>
</evidence>
<evidence type="ECO:0000256" key="6">
    <source>
        <dbReference type="ARBA" id="ARBA00023132"/>
    </source>
</evidence>
<protein>
    <recommendedName>
        <fullName evidence="8">Nucleoporin Nup188 N-terminal subdomain III domain-containing protein</fullName>
    </recommendedName>
</protein>
<organism evidence="9 10">
    <name type="scientific">Ceratodon purpureus</name>
    <name type="common">Fire moss</name>
    <name type="synonym">Dicranum purpureum</name>
    <dbReference type="NCBI Taxonomy" id="3225"/>
    <lineage>
        <taxon>Eukaryota</taxon>
        <taxon>Viridiplantae</taxon>
        <taxon>Streptophyta</taxon>
        <taxon>Embryophyta</taxon>
        <taxon>Bryophyta</taxon>
        <taxon>Bryophytina</taxon>
        <taxon>Bryopsida</taxon>
        <taxon>Dicranidae</taxon>
        <taxon>Pseudoditrichales</taxon>
        <taxon>Ditrichaceae</taxon>
        <taxon>Ceratodon</taxon>
    </lineage>
</organism>
<dbReference type="Pfam" id="PF21093">
    <property type="entry name" value="Nup188_N-subdom_III"/>
    <property type="match status" value="1"/>
</dbReference>
<dbReference type="GO" id="GO:0051028">
    <property type="term" value="P:mRNA transport"/>
    <property type="evidence" value="ECO:0007669"/>
    <property type="project" value="UniProtKB-KW"/>
</dbReference>
<dbReference type="GO" id="GO:0044611">
    <property type="term" value="C:nuclear pore inner ring"/>
    <property type="evidence" value="ECO:0007669"/>
    <property type="project" value="TreeGrafter"/>
</dbReference>
<evidence type="ECO:0000256" key="5">
    <source>
        <dbReference type="ARBA" id="ARBA00023010"/>
    </source>
</evidence>
<dbReference type="GO" id="GO:0006606">
    <property type="term" value="P:protein import into nucleus"/>
    <property type="evidence" value="ECO:0007669"/>
    <property type="project" value="TreeGrafter"/>
</dbReference>
<dbReference type="InterPro" id="IPR048883">
    <property type="entry name" value="Nup188_N-subdom_III"/>
</dbReference>
<comment type="caution">
    <text evidence="9">The sequence shown here is derived from an EMBL/GenBank/DDBJ whole genome shotgun (WGS) entry which is preliminary data.</text>
</comment>
<keyword evidence="4" id="KW-0653">Protein transport</keyword>
<proteinExistence type="predicted"/>